<dbReference type="Pfam" id="PF10326">
    <property type="entry name" value="7TM_GPCR_Str"/>
    <property type="match status" value="1"/>
</dbReference>
<dbReference type="Gene3D" id="1.20.1070.10">
    <property type="entry name" value="Rhodopsin 7-helix transmembrane proteins"/>
    <property type="match status" value="1"/>
</dbReference>
<feature type="transmembrane region" description="Helical" evidence="1">
    <location>
        <begin position="279"/>
        <end position="300"/>
    </location>
</feature>
<dbReference type="PANTHER" id="PTHR22943:SF248">
    <property type="entry name" value="SEVEN TM RECEPTOR"/>
    <property type="match status" value="1"/>
</dbReference>
<evidence type="ECO:0000313" key="3">
    <source>
        <dbReference type="Proteomes" id="UP000605970"/>
    </source>
</evidence>
<proteinExistence type="predicted"/>
<dbReference type="PANTHER" id="PTHR22943">
    <property type="entry name" value="7-TRANSMEMBRANE DOMAIN RECEPTOR C.ELEGANS"/>
    <property type="match status" value="1"/>
</dbReference>
<feature type="transmembrane region" description="Helical" evidence="1">
    <location>
        <begin position="236"/>
        <end position="259"/>
    </location>
</feature>
<evidence type="ECO:0008006" key="4">
    <source>
        <dbReference type="Google" id="ProtNLM"/>
    </source>
</evidence>
<name>A0A8S9ZUJ4_9BILA</name>
<keyword evidence="3" id="KW-1185">Reference proteome</keyword>
<protein>
    <recommendedName>
        <fullName evidence="4">G_PROTEIN_RECEP_F1_2 domain-containing protein</fullName>
    </recommendedName>
</protein>
<feature type="transmembrane region" description="Helical" evidence="1">
    <location>
        <begin position="91"/>
        <end position="115"/>
    </location>
</feature>
<reference evidence="2" key="1">
    <citation type="journal article" date="2020" name="Ecol. Evol.">
        <title>Genome structure and content of the rice root-knot nematode (Meloidogyne graminicola).</title>
        <authorList>
            <person name="Phan N.T."/>
            <person name="Danchin E.G.J."/>
            <person name="Klopp C."/>
            <person name="Perfus-Barbeoch L."/>
            <person name="Kozlowski D.K."/>
            <person name="Koutsovoulos G.D."/>
            <person name="Lopez-Roques C."/>
            <person name="Bouchez O."/>
            <person name="Zahm M."/>
            <person name="Besnard G."/>
            <person name="Bellafiore S."/>
        </authorList>
    </citation>
    <scope>NUCLEOTIDE SEQUENCE</scope>
    <source>
        <strain evidence="2">VN-18</strain>
    </source>
</reference>
<feature type="transmembrane region" description="Helical" evidence="1">
    <location>
        <begin position="41"/>
        <end position="59"/>
    </location>
</feature>
<dbReference type="InterPro" id="IPR019428">
    <property type="entry name" value="7TM_GPCR_serpentine_rcpt_Str"/>
</dbReference>
<organism evidence="2 3">
    <name type="scientific">Meloidogyne graminicola</name>
    <dbReference type="NCBI Taxonomy" id="189291"/>
    <lineage>
        <taxon>Eukaryota</taxon>
        <taxon>Metazoa</taxon>
        <taxon>Ecdysozoa</taxon>
        <taxon>Nematoda</taxon>
        <taxon>Chromadorea</taxon>
        <taxon>Rhabditida</taxon>
        <taxon>Tylenchina</taxon>
        <taxon>Tylenchomorpha</taxon>
        <taxon>Tylenchoidea</taxon>
        <taxon>Meloidogynidae</taxon>
        <taxon>Meloidogyninae</taxon>
        <taxon>Meloidogyne</taxon>
    </lineage>
</organism>
<feature type="transmembrane region" description="Helical" evidence="1">
    <location>
        <begin position="127"/>
        <end position="148"/>
    </location>
</feature>
<dbReference type="AlphaFoldDB" id="A0A8S9ZUJ4"/>
<evidence type="ECO:0000256" key="1">
    <source>
        <dbReference type="SAM" id="Phobius"/>
    </source>
</evidence>
<evidence type="ECO:0000313" key="2">
    <source>
        <dbReference type="EMBL" id="KAF7636793.1"/>
    </source>
</evidence>
<dbReference type="EMBL" id="JABEBT010000026">
    <property type="protein sequence ID" value="KAF7636793.1"/>
    <property type="molecule type" value="Genomic_DNA"/>
</dbReference>
<feature type="transmembrane region" description="Helical" evidence="1">
    <location>
        <begin position="191"/>
        <end position="215"/>
    </location>
</feature>
<dbReference type="SUPFAM" id="SSF81321">
    <property type="entry name" value="Family A G protein-coupled receptor-like"/>
    <property type="match status" value="1"/>
</dbReference>
<feature type="transmembrane region" description="Helical" evidence="1">
    <location>
        <begin position="6"/>
        <end position="29"/>
    </location>
</feature>
<keyword evidence="1" id="KW-0812">Transmembrane</keyword>
<accession>A0A8S9ZUJ4</accession>
<sequence length="379" mass="42758">MIREINEASAISAFCIGVTLNSILIWLIIKKSPKEMRVFSHILLQTCFADLIMLTINVLTQPIYTSDEGIGIVLLNGPVHNLNSLPQNLMLFIWDNCFFFSFFGFAAQFVYRYLIVNRNINVTSIQYFITLFCVLLPMDFAFASLLYATGFPQTGQDKCCSNLIILQILEWDNNPVDKFQLAQRAGSFYSIAWLVVTFFITAAYSIIFFCAFTIRKFIKEHIKNTKTRVCEINDQLNLNMIIQSLLPLLTIIPVWVTLISSIGNTSISNADSTILEITMLIRLPIHWIAVLNPIVTILTVKHYKSAVYSLITRGTATVHSISSQNTQQNNNNNNVTNISKNNQNGNKIIYHTPQQKMVPKSPLICQNAVSPPGSMPIVC</sequence>
<comment type="caution">
    <text evidence="2">The sequence shown here is derived from an EMBL/GenBank/DDBJ whole genome shotgun (WGS) entry which is preliminary data.</text>
</comment>
<dbReference type="OrthoDB" id="5792434at2759"/>
<keyword evidence="1" id="KW-0472">Membrane</keyword>
<dbReference type="Proteomes" id="UP000605970">
    <property type="component" value="Unassembled WGS sequence"/>
</dbReference>
<gene>
    <name evidence="2" type="ORF">Mgra_00003739</name>
</gene>
<keyword evidence="1" id="KW-1133">Transmembrane helix</keyword>